<evidence type="ECO:0000313" key="8">
    <source>
        <dbReference type="EMBL" id="MCP8967568.1"/>
    </source>
</evidence>
<keyword evidence="4 7" id="KW-0812">Transmembrane</keyword>
<dbReference type="GO" id="GO:0015109">
    <property type="term" value="F:chromate transmembrane transporter activity"/>
    <property type="evidence" value="ECO:0007669"/>
    <property type="project" value="InterPro"/>
</dbReference>
<comment type="subcellular location">
    <subcellularLocation>
        <location evidence="1">Cell membrane</location>
        <topology evidence="1">Multi-pass membrane protein</topology>
    </subcellularLocation>
</comment>
<evidence type="ECO:0000313" key="9">
    <source>
        <dbReference type="Proteomes" id="UP001156102"/>
    </source>
</evidence>
<protein>
    <submittedName>
        <fullName evidence="8">Chromate transporter</fullName>
    </submittedName>
</protein>
<evidence type="ECO:0000256" key="2">
    <source>
        <dbReference type="ARBA" id="ARBA00005262"/>
    </source>
</evidence>
<dbReference type="RefSeq" id="WP_254757311.1">
    <property type="nucleotide sequence ID" value="NZ_JANCLT010000001.1"/>
</dbReference>
<dbReference type="InterPro" id="IPR052518">
    <property type="entry name" value="CHR_Transporter"/>
</dbReference>
<keyword evidence="9" id="KW-1185">Reference proteome</keyword>
<keyword evidence="6 7" id="KW-0472">Membrane</keyword>
<dbReference type="AlphaFoldDB" id="A0AA41X785"/>
<dbReference type="InterPro" id="IPR003370">
    <property type="entry name" value="Chromate_transpt"/>
</dbReference>
<evidence type="ECO:0000256" key="5">
    <source>
        <dbReference type="ARBA" id="ARBA00022989"/>
    </source>
</evidence>
<feature type="transmembrane region" description="Helical" evidence="7">
    <location>
        <begin position="150"/>
        <end position="173"/>
    </location>
</feature>
<gene>
    <name evidence="8" type="ORF">NK662_03295</name>
</gene>
<reference evidence="8" key="1">
    <citation type="submission" date="2022-07" db="EMBL/GenBank/DDBJ databases">
        <authorList>
            <person name="Li W.-J."/>
            <person name="Deng Q.-Q."/>
        </authorList>
    </citation>
    <scope>NUCLEOTIDE SEQUENCE</scope>
    <source>
        <strain evidence="8">SYSU M60031</strain>
    </source>
</reference>
<feature type="transmembrane region" description="Helical" evidence="7">
    <location>
        <begin position="79"/>
        <end position="101"/>
    </location>
</feature>
<dbReference type="EMBL" id="JANCLT010000001">
    <property type="protein sequence ID" value="MCP8967568.1"/>
    <property type="molecule type" value="Genomic_DNA"/>
</dbReference>
<evidence type="ECO:0000256" key="6">
    <source>
        <dbReference type="ARBA" id="ARBA00023136"/>
    </source>
</evidence>
<sequence length="190" mass="20491">MKQADIFVAFFRSGILGYGGGPSIIPLVHKEVVDRFQWMTSEEFGDVLAIGNTLPGPINTKMAGYIGYRVGGILGMLNAILATVLPTIIMMIILLTTLTAFKDLKWVQGMTKAIVPVVGVMLAVLTWQFLQGALSGLKWPLTSFHVLAGLGLIQFLHVHPGIVIIALLLFALVKPGKRTLPKNKGKGMPA</sequence>
<name>A0AA41X785_9BACI</name>
<evidence type="ECO:0000256" key="4">
    <source>
        <dbReference type="ARBA" id="ARBA00022692"/>
    </source>
</evidence>
<dbReference type="GO" id="GO:0005886">
    <property type="term" value="C:plasma membrane"/>
    <property type="evidence" value="ECO:0007669"/>
    <property type="project" value="UniProtKB-SubCell"/>
</dbReference>
<comment type="similarity">
    <text evidence="2">Belongs to the chromate ion transporter (CHR) (TC 2.A.51) family.</text>
</comment>
<organism evidence="8 9">
    <name type="scientific">Ectobacillus ponti</name>
    <dbReference type="NCBI Taxonomy" id="2961894"/>
    <lineage>
        <taxon>Bacteria</taxon>
        <taxon>Bacillati</taxon>
        <taxon>Bacillota</taxon>
        <taxon>Bacilli</taxon>
        <taxon>Bacillales</taxon>
        <taxon>Bacillaceae</taxon>
        <taxon>Ectobacillus</taxon>
    </lineage>
</organism>
<keyword evidence="3" id="KW-1003">Cell membrane</keyword>
<evidence type="ECO:0000256" key="7">
    <source>
        <dbReference type="SAM" id="Phobius"/>
    </source>
</evidence>
<accession>A0AA41X785</accession>
<dbReference type="PANTHER" id="PTHR43663">
    <property type="entry name" value="CHROMATE TRANSPORT PROTEIN-RELATED"/>
    <property type="match status" value="1"/>
</dbReference>
<feature type="transmembrane region" description="Helical" evidence="7">
    <location>
        <begin position="113"/>
        <end position="130"/>
    </location>
</feature>
<dbReference type="Pfam" id="PF02417">
    <property type="entry name" value="Chromate_transp"/>
    <property type="match status" value="1"/>
</dbReference>
<comment type="caution">
    <text evidence="8">The sequence shown here is derived from an EMBL/GenBank/DDBJ whole genome shotgun (WGS) entry which is preliminary data.</text>
</comment>
<dbReference type="Proteomes" id="UP001156102">
    <property type="component" value="Unassembled WGS sequence"/>
</dbReference>
<dbReference type="PANTHER" id="PTHR43663:SF1">
    <property type="entry name" value="CHROMATE TRANSPORTER"/>
    <property type="match status" value="1"/>
</dbReference>
<evidence type="ECO:0000256" key="1">
    <source>
        <dbReference type="ARBA" id="ARBA00004651"/>
    </source>
</evidence>
<proteinExistence type="inferred from homology"/>
<keyword evidence="5 7" id="KW-1133">Transmembrane helix</keyword>
<evidence type="ECO:0000256" key="3">
    <source>
        <dbReference type="ARBA" id="ARBA00022475"/>
    </source>
</evidence>